<proteinExistence type="predicted"/>
<gene>
    <name evidence="1" type="ORF">SAMN04488121_102748</name>
</gene>
<organism evidence="1 2">
    <name type="scientific">Chitinophaga filiformis</name>
    <name type="common">Myxococcus filiformis</name>
    <name type="synonym">Flexibacter filiformis</name>
    <dbReference type="NCBI Taxonomy" id="104663"/>
    <lineage>
        <taxon>Bacteria</taxon>
        <taxon>Pseudomonadati</taxon>
        <taxon>Bacteroidota</taxon>
        <taxon>Chitinophagia</taxon>
        <taxon>Chitinophagales</taxon>
        <taxon>Chitinophagaceae</taxon>
        <taxon>Chitinophaga</taxon>
    </lineage>
</organism>
<name>A0A1G7NC40_CHIFI</name>
<evidence type="ECO:0000313" key="2">
    <source>
        <dbReference type="Proteomes" id="UP000199045"/>
    </source>
</evidence>
<accession>A0A1G7NC40</accession>
<protein>
    <submittedName>
        <fullName evidence="1">Uncharacterized protein</fullName>
    </submittedName>
</protein>
<evidence type="ECO:0000313" key="1">
    <source>
        <dbReference type="EMBL" id="SDF71613.1"/>
    </source>
</evidence>
<sequence>MPEHRLFFLYYNHHKLETSPNLHGIELLSFSLSPEPSTGSKERQASYEFNVQQEQKTNVDKQMVIVFTTVTLIQSGNTLPLASATVACGFGIPMFEETLTRQTNGEYLIPADIGQAVSRAATGITRGILYSQLRGSYLQDCILPLLPGE</sequence>
<dbReference type="Proteomes" id="UP000199045">
    <property type="component" value="Unassembled WGS sequence"/>
</dbReference>
<dbReference type="EMBL" id="FNBN01000002">
    <property type="protein sequence ID" value="SDF71613.1"/>
    <property type="molecule type" value="Genomic_DNA"/>
</dbReference>
<dbReference type="AlphaFoldDB" id="A0A1G7NC40"/>
<dbReference type="STRING" id="104663.SAMN04488121_102748"/>
<reference evidence="1 2" key="1">
    <citation type="submission" date="2016-10" db="EMBL/GenBank/DDBJ databases">
        <authorList>
            <person name="de Groot N.N."/>
        </authorList>
    </citation>
    <scope>NUCLEOTIDE SEQUENCE [LARGE SCALE GENOMIC DNA]</scope>
    <source>
        <strain evidence="1 2">DSM 527</strain>
    </source>
</reference>